<organism evidence="2">
    <name type="scientific">Cryptomonas paramaecium</name>
    <dbReference type="NCBI Taxonomy" id="2898"/>
    <lineage>
        <taxon>Eukaryota</taxon>
        <taxon>Cryptophyceae</taxon>
        <taxon>Cryptomonadales</taxon>
        <taxon>Cryptomonadaceae</taxon>
        <taxon>Cryptomonas</taxon>
    </lineage>
</organism>
<gene>
    <name evidence="2" type="primary">ycf19</name>
    <name evidence="2" type="ORF">CRPAC_p076</name>
</gene>
<dbReference type="PANTHER" id="PTHR33219:SF14">
    <property type="entry name" value="PROTEIN COFACTOR ASSEMBLY OF COMPLEX C SUBUNIT B CCB3, CHLOROPLASTIC-RELATED"/>
    <property type="match status" value="1"/>
</dbReference>
<keyword evidence="2" id="KW-0934">Plastid</keyword>
<proteinExistence type="predicted"/>
<dbReference type="GO" id="GO:0016020">
    <property type="term" value="C:membrane"/>
    <property type="evidence" value="ECO:0007669"/>
    <property type="project" value="InterPro"/>
</dbReference>
<accession>D2ISD6</accession>
<dbReference type="GeneID" id="8715250"/>
<feature type="transmembrane region" description="Helical" evidence="1">
    <location>
        <begin position="7"/>
        <end position="32"/>
    </location>
</feature>
<dbReference type="PANTHER" id="PTHR33219">
    <property type="entry name" value="YLMG HOMOLOG PROTEIN 2, CHLOROPLASTIC"/>
    <property type="match status" value="1"/>
</dbReference>
<dbReference type="Pfam" id="PF02325">
    <property type="entry name" value="CCB3_YggT"/>
    <property type="match status" value="1"/>
</dbReference>
<evidence type="ECO:0000256" key="1">
    <source>
        <dbReference type="SAM" id="Phobius"/>
    </source>
</evidence>
<geneLocation type="plastid" evidence="2"/>
<dbReference type="InterPro" id="IPR003425">
    <property type="entry name" value="CCB3/YggT"/>
</dbReference>
<sequence length="92" mass="10536">MTKVIPFLASFSLDFANLYVILLTIRLALGWFPMIDWCEQPFYTLQRMTMPYFTLFRGIAPQMGSVDFSPLLGILAVQWIISILNNIVSNSL</sequence>
<keyword evidence="1" id="KW-1133">Transmembrane helix</keyword>
<dbReference type="RefSeq" id="YP_003359292.1">
    <property type="nucleotide sequence ID" value="NC_013703.1"/>
</dbReference>
<evidence type="ECO:0000313" key="2">
    <source>
        <dbReference type="EMBL" id="ACT46828.1"/>
    </source>
</evidence>
<reference evidence="2" key="1">
    <citation type="journal article" date="2009" name="Genome Biol. Evol.">
        <title>The complete plastid genome sequence of the secondarily nonphotosynthetic alga Cryptomonas paramecium: reduction, compaction, and accelerated evolutionary rate.</title>
        <authorList>
            <person name="Donaher N."/>
            <person name="Tanifuji G."/>
            <person name="Onodera N.T."/>
            <person name="Malfatti S.A."/>
            <person name="Chain P.S."/>
            <person name="Hara Y."/>
            <person name="Archibald J.M."/>
        </authorList>
    </citation>
    <scope>NUCLEOTIDE SEQUENCE</scope>
    <source>
        <strain evidence="2">CCAP977/2a</strain>
    </source>
</reference>
<keyword evidence="1" id="KW-0472">Membrane</keyword>
<protein>
    <submittedName>
        <fullName evidence="2">Hypothetical chloroplast RF19</fullName>
    </submittedName>
</protein>
<feature type="transmembrane region" description="Helical" evidence="1">
    <location>
        <begin position="68"/>
        <end position="88"/>
    </location>
</feature>
<keyword evidence="1" id="KW-0812">Transmembrane</keyword>
<dbReference type="EMBL" id="GQ358203">
    <property type="protein sequence ID" value="ACT46828.1"/>
    <property type="molecule type" value="Genomic_DNA"/>
</dbReference>
<dbReference type="AlphaFoldDB" id="D2ISD6"/>
<name>D2ISD6_9CRYP</name>